<evidence type="ECO:0000256" key="5">
    <source>
        <dbReference type="ARBA" id="ARBA00022692"/>
    </source>
</evidence>
<dbReference type="EMBL" id="CP061169">
    <property type="protein sequence ID" value="QPZ38515.1"/>
    <property type="molecule type" value="Genomic_DNA"/>
</dbReference>
<dbReference type="PANTHER" id="PTHR30269">
    <property type="entry name" value="TRANSMEMBRANE PROTEIN YFCA"/>
    <property type="match status" value="1"/>
</dbReference>
<sequence length="237" mass="24373">MTIEAIALLAISVCVGAFLQGTVGVGFAMLVAPIAALVEPSLVPVAILIWMLPLNALVAWRERRHIDLRGAGWITVARVLATPLGIWLLLLIPENHLGYLIGGTTILAALVSFAAPSFTPRPAAFLAAGAVTALSETATGVGGPPLALVYQHRPAAELRATVALCFLIGEVISLIALALGGQFGGSGTNLALWLLPAVIVGVWISSVTHKRVGGAALRYGILLFALASGIAVIIGTL</sequence>
<evidence type="ECO:0000256" key="4">
    <source>
        <dbReference type="ARBA" id="ARBA00022475"/>
    </source>
</evidence>
<organism evidence="9 10">
    <name type="scientific">Paramicrobacterium chengjingii</name>
    <dbReference type="NCBI Taxonomy" id="2769067"/>
    <lineage>
        <taxon>Bacteria</taxon>
        <taxon>Bacillati</taxon>
        <taxon>Actinomycetota</taxon>
        <taxon>Actinomycetes</taxon>
        <taxon>Micrococcales</taxon>
        <taxon>Microbacteriaceae</taxon>
        <taxon>Paramicrobacterium</taxon>
    </lineage>
</organism>
<evidence type="ECO:0000256" key="1">
    <source>
        <dbReference type="ARBA" id="ARBA00004651"/>
    </source>
</evidence>
<feature type="transmembrane region" description="Helical" evidence="8">
    <location>
        <begin position="160"/>
        <end position="184"/>
    </location>
</feature>
<reference evidence="9 10" key="1">
    <citation type="submission" date="2020-12" db="EMBL/GenBank/DDBJ databases">
        <title>Microbacterium sp. HY060.</title>
        <authorList>
            <person name="Zhou J."/>
        </authorList>
    </citation>
    <scope>NUCLEOTIDE SEQUENCE [LARGE SCALE GENOMIC DNA]</scope>
    <source>
        <strain evidence="9 10">HY60</strain>
    </source>
</reference>
<dbReference type="Pfam" id="PF01925">
    <property type="entry name" value="TauE"/>
    <property type="match status" value="1"/>
</dbReference>
<evidence type="ECO:0000313" key="10">
    <source>
        <dbReference type="Proteomes" id="UP000662814"/>
    </source>
</evidence>
<evidence type="ECO:0000256" key="8">
    <source>
        <dbReference type="RuleBase" id="RU363041"/>
    </source>
</evidence>
<comment type="similarity">
    <text evidence="2 8">Belongs to the 4-toluene sulfonate uptake permease (TSUP) (TC 2.A.102) family.</text>
</comment>
<evidence type="ECO:0000256" key="6">
    <source>
        <dbReference type="ARBA" id="ARBA00022989"/>
    </source>
</evidence>
<gene>
    <name evidence="9" type="ORF">HCR76_17335</name>
</gene>
<dbReference type="RefSeq" id="WP_166986268.1">
    <property type="nucleotide sequence ID" value="NZ_CP061169.1"/>
</dbReference>
<dbReference type="InterPro" id="IPR052017">
    <property type="entry name" value="TSUP"/>
</dbReference>
<protein>
    <recommendedName>
        <fullName evidence="8">Probable membrane transporter protein</fullName>
    </recommendedName>
</protein>
<evidence type="ECO:0000256" key="3">
    <source>
        <dbReference type="ARBA" id="ARBA00022448"/>
    </source>
</evidence>
<evidence type="ECO:0000313" key="9">
    <source>
        <dbReference type="EMBL" id="QPZ38515.1"/>
    </source>
</evidence>
<feature type="transmembrane region" description="Helical" evidence="8">
    <location>
        <begin position="42"/>
        <end position="60"/>
    </location>
</feature>
<name>A0ABX6YIR4_9MICO</name>
<feature type="transmembrane region" description="Helical" evidence="8">
    <location>
        <begin position="215"/>
        <end position="234"/>
    </location>
</feature>
<feature type="transmembrane region" description="Helical" evidence="8">
    <location>
        <begin position="72"/>
        <end position="90"/>
    </location>
</feature>
<keyword evidence="5 8" id="KW-0812">Transmembrane</keyword>
<evidence type="ECO:0000256" key="2">
    <source>
        <dbReference type="ARBA" id="ARBA00009142"/>
    </source>
</evidence>
<keyword evidence="4 8" id="KW-1003">Cell membrane</keyword>
<accession>A0ABX6YIR4</accession>
<proteinExistence type="inferred from homology"/>
<feature type="transmembrane region" description="Helical" evidence="8">
    <location>
        <begin position="96"/>
        <end position="115"/>
    </location>
</feature>
<evidence type="ECO:0000256" key="7">
    <source>
        <dbReference type="ARBA" id="ARBA00023136"/>
    </source>
</evidence>
<keyword evidence="3" id="KW-0813">Transport</keyword>
<comment type="subcellular location">
    <subcellularLocation>
        <location evidence="1 8">Cell membrane</location>
        <topology evidence="1 8">Multi-pass membrane protein</topology>
    </subcellularLocation>
</comment>
<dbReference type="PANTHER" id="PTHR30269:SF37">
    <property type="entry name" value="MEMBRANE TRANSPORTER PROTEIN"/>
    <property type="match status" value="1"/>
</dbReference>
<keyword evidence="10" id="KW-1185">Reference proteome</keyword>
<keyword evidence="6 8" id="KW-1133">Transmembrane helix</keyword>
<feature type="transmembrane region" description="Helical" evidence="8">
    <location>
        <begin position="190"/>
        <end position="208"/>
    </location>
</feature>
<dbReference type="InterPro" id="IPR002781">
    <property type="entry name" value="TM_pro_TauE-like"/>
</dbReference>
<keyword evidence="7 8" id="KW-0472">Membrane</keyword>
<dbReference type="Proteomes" id="UP000662814">
    <property type="component" value="Chromosome"/>
</dbReference>
<feature type="transmembrane region" description="Helical" evidence="8">
    <location>
        <begin position="7"/>
        <end position="36"/>
    </location>
</feature>